<dbReference type="GO" id="GO:0000271">
    <property type="term" value="P:polysaccharide biosynthetic process"/>
    <property type="evidence" value="ECO:0007669"/>
    <property type="project" value="TreeGrafter"/>
</dbReference>
<feature type="domain" description="Acyltransferase 3" evidence="2">
    <location>
        <begin position="6"/>
        <end position="334"/>
    </location>
</feature>
<dbReference type="GO" id="GO:0016020">
    <property type="term" value="C:membrane"/>
    <property type="evidence" value="ECO:0007669"/>
    <property type="project" value="TreeGrafter"/>
</dbReference>
<keyword evidence="1" id="KW-1133">Transmembrane helix</keyword>
<dbReference type="RefSeq" id="WP_002716279.1">
    <property type="nucleotide sequence ID" value="NZ_UFSI01000001.1"/>
</dbReference>
<evidence type="ECO:0000313" key="3">
    <source>
        <dbReference type="EMBL" id="SUU85453.1"/>
    </source>
</evidence>
<evidence type="ECO:0000313" key="4">
    <source>
        <dbReference type="Proteomes" id="UP000254343"/>
    </source>
</evidence>
<sequence>MKRFDQIEGLRGYLALWVLVGHLIGYSGITLSRPVALFTGATKAVDVFIILSGFVITHMMIERPEPYLPYITRRFFRLWPVLVVACLFGWLTYDLFIDALTKAPGTIGIADLLKNREASIYANPTVHILAHASMLHGAIPDKFLPGSDGSFVGTAWSTSLEWQFYLLAPAAIWLARKPNGSIFLLLICAALMFAYDRGVFGHYYRYSTIVGACGYFLIGITSRLSIEKPEASWAPKMALAISMMALLYLNPSPIIVWGIFYTCLVSRRSLKIFDAIFSNKPARYLGSLSYSIYLVHIIVLGLTMWIITRFSASLTNGQMVVALIPFIPVSIAISAIVNVTVEKPGMLLGRKLAQRLREASSSKEAITPA</sequence>
<feature type="transmembrane region" description="Helical" evidence="1">
    <location>
        <begin position="178"/>
        <end position="195"/>
    </location>
</feature>
<feature type="transmembrane region" description="Helical" evidence="1">
    <location>
        <begin position="12"/>
        <end position="29"/>
    </location>
</feature>
<evidence type="ECO:0000259" key="2">
    <source>
        <dbReference type="Pfam" id="PF01757"/>
    </source>
</evidence>
<dbReference type="GO" id="GO:0016747">
    <property type="term" value="F:acyltransferase activity, transferring groups other than amino-acyl groups"/>
    <property type="evidence" value="ECO:0007669"/>
    <property type="project" value="InterPro"/>
</dbReference>
<dbReference type="PANTHER" id="PTHR23028">
    <property type="entry name" value="ACETYLTRANSFERASE"/>
    <property type="match status" value="1"/>
</dbReference>
<keyword evidence="3" id="KW-0808">Transferase</keyword>
<dbReference type="InterPro" id="IPR002656">
    <property type="entry name" value="Acyl_transf_3_dom"/>
</dbReference>
<dbReference type="PANTHER" id="PTHR23028:SF53">
    <property type="entry name" value="ACYL_TRANSF_3 DOMAIN-CONTAINING PROTEIN"/>
    <property type="match status" value="1"/>
</dbReference>
<protein>
    <submittedName>
        <fullName evidence="3">Acyltransferase family</fullName>
    </submittedName>
</protein>
<gene>
    <name evidence="3" type="ORF">NCTC12722_02665</name>
</gene>
<name>A0A380WAK2_AFIFE</name>
<feature type="transmembrane region" description="Helical" evidence="1">
    <location>
        <begin position="35"/>
        <end position="56"/>
    </location>
</feature>
<reference evidence="3 4" key="1">
    <citation type="submission" date="2018-06" db="EMBL/GenBank/DDBJ databases">
        <authorList>
            <consortium name="Pathogen Informatics"/>
            <person name="Doyle S."/>
        </authorList>
    </citation>
    <scope>NUCLEOTIDE SEQUENCE [LARGE SCALE GENOMIC DNA]</scope>
    <source>
        <strain evidence="3 4">NCTC12722</strain>
    </source>
</reference>
<feature type="transmembrane region" description="Helical" evidence="1">
    <location>
        <begin position="238"/>
        <end position="264"/>
    </location>
</feature>
<feature type="transmembrane region" description="Helical" evidence="1">
    <location>
        <begin position="284"/>
        <end position="307"/>
    </location>
</feature>
<feature type="transmembrane region" description="Helical" evidence="1">
    <location>
        <begin position="76"/>
        <end position="93"/>
    </location>
</feature>
<dbReference type="Pfam" id="PF01757">
    <property type="entry name" value="Acyl_transf_3"/>
    <property type="match status" value="1"/>
</dbReference>
<dbReference type="Proteomes" id="UP000254343">
    <property type="component" value="Unassembled WGS sequence"/>
</dbReference>
<accession>A0A380WAK2</accession>
<feature type="transmembrane region" description="Helical" evidence="1">
    <location>
        <begin position="319"/>
        <end position="341"/>
    </location>
</feature>
<keyword evidence="3" id="KW-0012">Acyltransferase</keyword>
<dbReference type="InterPro" id="IPR050879">
    <property type="entry name" value="Acyltransferase_3"/>
</dbReference>
<proteinExistence type="predicted"/>
<keyword evidence="1" id="KW-0472">Membrane</keyword>
<dbReference type="OrthoDB" id="505919at2"/>
<evidence type="ECO:0000256" key="1">
    <source>
        <dbReference type="SAM" id="Phobius"/>
    </source>
</evidence>
<feature type="transmembrane region" description="Helical" evidence="1">
    <location>
        <begin position="207"/>
        <end position="226"/>
    </location>
</feature>
<keyword evidence="1" id="KW-0812">Transmembrane</keyword>
<dbReference type="EMBL" id="UIGB01000001">
    <property type="protein sequence ID" value="SUU85453.1"/>
    <property type="molecule type" value="Genomic_DNA"/>
</dbReference>
<dbReference type="AlphaFoldDB" id="A0A380WAK2"/>
<organism evidence="3 4">
    <name type="scientific">Afipia felis</name>
    <name type="common">Cat scratch disease bacillus</name>
    <dbReference type="NCBI Taxonomy" id="1035"/>
    <lineage>
        <taxon>Bacteria</taxon>
        <taxon>Pseudomonadati</taxon>
        <taxon>Pseudomonadota</taxon>
        <taxon>Alphaproteobacteria</taxon>
        <taxon>Hyphomicrobiales</taxon>
        <taxon>Nitrobacteraceae</taxon>
        <taxon>Afipia</taxon>
    </lineage>
</organism>